<dbReference type="AlphaFoldDB" id="A0A157SHJ2"/>
<accession>A0A157SHJ2</accession>
<reference evidence="1 2" key="1">
    <citation type="submission" date="2016-04" db="EMBL/GenBank/DDBJ databases">
        <authorList>
            <consortium name="Pathogen Informatics"/>
        </authorList>
    </citation>
    <scope>NUCLEOTIDE SEQUENCE [LARGE SCALE GENOMIC DNA]</scope>
    <source>
        <strain evidence="1 2">H050680373</strain>
    </source>
</reference>
<proteinExistence type="predicted"/>
<sequence length="103" mass="11353">MSARDEFRKALILLDHGKLGCGEDTLKKAIDMAKQESDPVSLVQALVCLGDLFCETGRPAKARPLLAEALDEQQSCEAQYDDLLAEEFGRARQLCGEQGWAVR</sequence>
<dbReference type="Proteomes" id="UP000076848">
    <property type="component" value="Unassembled WGS sequence"/>
</dbReference>
<dbReference type="RefSeq" id="WP_066127936.1">
    <property type="nucleotide sequence ID" value="NZ_FKIF01000006.1"/>
</dbReference>
<dbReference type="STRING" id="288768.SAMEA3906486_02795"/>
<organism evidence="1 2">
    <name type="scientific">Bordetella ansorpii</name>
    <dbReference type="NCBI Taxonomy" id="288768"/>
    <lineage>
        <taxon>Bacteria</taxon>
        <taxon>Pseudomonadati</taxon>
        <taxon>Pseudomonadota</taxon>
        <taxon>Betaproteobacteria</taxon>
        <taxon>Burkholderiales</taxon>
        <taxon>Alcaligenaceae</taxon>
        <taxon>Bordetella</taxon>
    </lineage>
</organism>
<protein>
    <submittedName>
        <fullName evidence="1">Predicted ATPase</fullName>
    </submittedName>
</protein>
<dbReference type="Gene3D" id="1.25.40.10">
    <property type="entry name" value="Tetratricopeptide repeat domain"/>
    <property type="match status" value="1"/>
</dbReference>
<keyword evidence="2" id="KW-1185">Reference proteome</keyword>
<dbReference type="OrthoDB" id="3035902at2"/>
<evidence type="ECO:0000313" key="2">
    <source>
        <dbReference type="Proteomes" id="UP000076848"/>
    </source>
</evidence>
<name>A0A157SHJ2_9BORD</name>
<dbReference type="EMBL" id="FKIF01000006">
    <property type="protein sequence ID" value="SAI69928.1"/>
    <property type="molecule type" value="Genomic_DNA"/>
</dbReference>
<dbReference type="InterPro" id="IPR011990">
    <property type="entry name" value="TPR-like_helical_dom_sf"/>
</dbReference>
<evidence type="ECO:0000313" key="1">
    <source>
        <dbReference type="EMBL" id="SAI69928.1"/>
    </source>
</evidence>
<dbReference type="SUPFAM" id="SSF48452">
    <property type="entry name" value="TPR-like"/>
    <property type="match status" value="1"/>
</dbReference>
<gene>
    <name evidence="1" type="ORF">SAMEA3906486_02795</name>
</gene>